<dbReference type="PANTHER" id="PTHR31503">
    <property type="entry name" value="VACUOLAR CALCIUM ION TRANSPORTER"/>
    <property type="match status" value="1"/>
</dbReference>
<dbReference type="NCBIfam" id="TIGR00378">
    <property type="entry name" value="cax"/>
    <property type="match status" value="1"/>
</dbReference>
<dbReference type="InterPro" id="IPR004837">
    <property type="entry name" value="NaCa_Exmemb"/>
</dbReference>
<feature type="transmembrane region" description="Helical" evidence="10">
    <location>
        <begin position="400"/>
        <end position="421"/>
    </location>
</feature>
<evidence type="ECO:0000313" key="14">
    <source>
        <dbReference type="Proteomes" id="UP001194696"/>
    </source>
</evidence>
<evidence type="ECO:0000256" key="11">
    <source>
        <dbReference type="SAM" id="MobiDB-lite"/>
    </source>
</evidence>
<feature type="compositionally biased region" description="Polar residues" evidence="11">
    <location>
        <begin position="30"/>
        <end position="50"/>
    </location>
</feature>
<evidence type="ECO:0000256" key="9">
    <source>
        <dbReference type="ARBA" id="ARBA00023136"/>
    </source>
</evidence>
<gene>
    <name evidence="13" type="ORF">BGZ96_003315</name>
</gene>
<evidence type="ECO:0000256" key="3">
    <source>
        <dbReference type="ARBA" id="ARBA00022448"/>
    </source>
</evidence>
<accession>A0ABQ7KGB1</accession>
<dbReference type="InterPro" id="IPR044880">
    <property type="entry name" value="NCX_ion-bd_dom_sf"/>
</dbReference>
<keyword evidence="14" id="KW-1185">Reference proteome</keyword>
<feature type="transmembrane region" description="Helical" evidence="10">
    <location>
        <begin position="229"/>
        <end position="247"/>
    </location>
</feature>
<keyword evidence="10" id="KW-0926">Vacuole</keyword>
<feature type="transmembrane region" description="Helical" evidence="10">
    <location>
        <begin position="125"/>
        <end position="145"/>
    </location>
</feature>
<comment type="subcellular location">
    <subcellularLocation>
        <location evidence="1">Endomembrane system</location>
        <topology evidence="1">Multi-pass membrane protein</topology>
    </subcellularLocation>
    <subcellularLocation>
        <location evidence="10">Vacuole membrane</location>
    </subcellularLocation>
</comment>
<dbReference type="Proteomes" id="UP001194696">
    <property type="component" value="Unassembled WGS sequence"/>
</dbReference>
<proteinExistence type="inferred from homology"/>
<evidence type="ECO:0000259" key="12">
    <source>
        <dbReference type="Pfam" id="PF01699"/>
    </source>
</evidence>
<dbReference type="NCBIfam" id="TIGR00846">
    <property type="entry name" value="caca2"/>
    <property type="match status" value="1"/>
</dbReference>
<evidence type="ECO:0000256" key="5">
    <source>
        <dbReference type="ARBA" id="ARBA00022692"/>
    </source>
</evidence>
<sequence length="476" mass="50747">MENSTHTNPDQAGQTTSPPPSLKDAPLQRVGSTKSTRSLRSSNDVPISTSPEKRVTVRSARLNRDSLPASYLHGEPILGSENAGHPKSLSILQCLKLVLLSSKINVLLVFIPLGIASAHVGWSDVVVFVLNFIAIIPLAKLLGFVTEEISLRLGENLGALLNASFGNAVELILSIIALKENKIEVVKASIIGSILSNLLLVLGFCFLAGGYKFKSQKFNQTAAQTSASLLALSCMSLLIPAAFIATASESIAHPDVKNLSHGTAIVLLIVYALYLWFQLKTHEHLYATESDEEEIPLLPLWMGIILLLGITVLVAFCAESLVGSIEGLSTSWHLSHTFIGLILLPIVGNAAEHATAVTVAMKDKMDLAIGVAIGSSMQIALFVSPLMVIIGWGIGKDMDLFFGIFETSVMFISVLIVNYLIQDGESNWLEGIMLLSTYVIIAIAIYYLPDPEGATVAGGAVASHAVKSLAQAVAGQ</sequence>
<keyword evidence="7 10" id="KW-1133">Transmembrane helix</keyword>
<feature type="transmembrane region" description="Helical" evidence="10">
    <location>
        <begin position="428"/>
        <end position="448"/>
    </location>
</feature>
<comment type="function">
    <text evidence="10">Has a role in promoting intracellular calcium ion sequestration via the exchange of calcium ions for hydrogen ions across the vacuolar membrane. Involved also in manganese ion homeostasis via its uptake into the vacuole.</text>
</comment>
<feature type="transmembrane region" description="Helical" evidence="10">
    <location>
        <begin position="298"/>
        <end position="318"/>
    </location>
</feature>
<evidence type="ECO:0000256" key="6">
    <source>
        <dbReference type="ARBA" id="ARBA00022837"/>
    </source>
</evidence>
<keyword evidence="10" id="KW-0050">Antiport</keyword>
<reference evidence="13 14" key="1">
    <citation type="journal article" date="2020" name="Fungal Divers.">
        <title>Resolving the Mortierellaceae phylogeny through synthesis of multi-gene phylogenetics and phylogenomics.</title>
        <authorList>
            <person name="Vandepol N."/>
            <person name="Liber J."/>
            <person name="Desiro A."/>
            <person name="Na H."/>
            <person name="Kennedy M."/>
            <person name="Barry K."/>
            <person name="Grigoriev I.V."/>
            <person name="Miller A.N."/>
            <person name="O'Donnell K."/>
            <person name="Stajich J.E."/>
            <person name="Bonito G."/>
        </authorList>
    </citation>
    <scope>NUCLEOTIDE SEQUENCE [LARGE SCALE GENOMIC DNA]</scope>
    <source>
        <strain evidence="13 14">AD045</strain>
    </source>
</reference>
<keyword evidence="3 10" id="KW-0813">Transport</keyword>
<organism evidence="13 14">
    <name type="scientific">Linnemannia gamsii</name>
    <dbReference type="NCBI Taxonomy" id="64522"/>
    <lineage>
        <taxon>Eukaryota</taxon>
        <taxon>Fungi</taxon>
        <taxon>Fungi incertae sedis</taxon>
        <taxon>Mucoromycota</taxon>
        <taxon>Mortierellomycotina</taxon>
        <taxon>Mortierellomycetes</taxon>
        <taxon>Mortierellales</taxon>
        <taxon>Mortierellaceae</taxon>
        <taxon>Linnemannia</taxon>
    </lineage>
</organism>
<evidence type="ECO:0000313" key="13">
    <source>
        <dbReference type="EMBL" id="KAG0298047.1"/>
    </source>
</evidence>
<evidence type="ECO:0000256" key="1">
    <source>
        <dbReference type="ARBA" id="ARBA00004127"/>
    </source>
</evidence>
<keyword evidence="9 10" id="KW-0472">Membrane</keyword>
<dbReference type="PANTHER" id="PTHR31503:SF22">
    <property type="entry name" value="VACUOLAR CALCIUM ION TRANSPORTER"/>
    <property type="match status" value="1"/>
</dbReference>
<feature type="transmembrane region" description="Helical" evidence="10">
    <location>
        <begin position="157"/>
        <end position="178"/>
    </location>
</feature>
<name>A0ABQ7KGB1_9FUNG</name>
<keyword evidence="8 10" id="KW-0406">Ion transport</keyword>
<evidence type="ECO:0000256" key="8">
    <source>
        <dbReference type="ARBA" id="ARBA00023065"/>
    </source>
</evidence>
<evidence type="ECO:0000256" key="7">
    <source>
        <dbReference type="ARBA" id="ARBA00022989"/>
    </source>
</evidence>
<comment type="similarity">
    <text evidence="2 10">Belongs to the Ca(2+):cation antiporter (CaCA) (TC 2.A.19) family.</text>
</comment>
<dbReference type="InterPro" id="IPR004798">
    <property type="entry name" value="CAX-like"/>
</dbReference>
<evidence type="ECO:0000256" key="10">
    <source>
        <dbReference type="RuleBase" id="RU365028"/>
    </source>
</evidence>
<keyword evidence="5 10" id="KW-0812">Transmembrane</keyword>
<dbReference type="EMBL" id="JAAAIM010000017">
    <property type="protein sequence ID" value="KAG0298047.1"/>
    <property type="molecule type" value="Genomic_DNA"/>
</dbReference>
<feature type="transmembrane region" description="Helical" evidence="10">
    <location>
        <begin position="338"/>
        <end position="360"/>
    </location>
</feature>
<comment type="caution">
    <text evidence="13">The sequence shown here is derived from an EMBL/GenBank/DDBJ whole genome shotgun (WGS) entry which is preliminary data.</text>
</comment>
<feature type="transmembrane region" description="Helical" evidence="10">
    <location>
        <begin position="367"/>
        <end position="394"/>
    </location>
</feature>
<feature type="compositionally biased region" description="Polar residues" evidence="11">
    <location>
        <begin position="1"/>
        <end position="16"/>
    </location>
</feature>
<dbReference type="Pfam" id="PF01699">
    <property type="entry name" value="Na_Ca_ex"/>
    <property type="match status" value="2"/>
</dbReference>
<feature type="region of interest" description="Disordered" evidence="11">
    <location>
        <begin position="1"/>
        <end position="59"/>
    </location>
</feature>
<feature type="transmembrane region" description="Helical" evidence="10">
    <location>
        <begin position="259"/>
        <end position="277"/>
    </location>
</feature>
<feature type="transmembrane region" description="Helical" evidence="10">
    <location>
        <begin position="190"/>
        <end position="208"/>
    </location>
</feature>
<protein>
    <recommendedName>
        <fullName evidence="10">Vacuolar calcium ion transporter</fullName>
    </recommendedName>
</protein>
<dbReference type="InterPro" id="IPR004713">
    <property type="entry name" value="CaH_exchang"/>
</dbReference>
<dbReference type="Gene3D" id="1.20.1420.30">
    <property type="entry name" value="NCX, central ion-binding region"/>
    <property type="match status" value="1"/>
</dbReference>
<keyword evidence="4 10" id="KW-0109">Calcium transport</keyword>
<evidence type="ECO:0000256" key="2">
    <source>
        <dbReference type="ARBA" id="ARBA00008170"/>
    </source>
</evidence>
<evidence type="ECO:0000256" key="4">
    <source>
        <dbReference type="ARBA" id="ARBA00022568"/>
    </source>
</evidence>
<feature type="domain" description="Sodium/calcium exchanger membrane region" evidence="12">
    <location>
        <begin position="303"/>
        <end position="445"/>
    </location>
</feature>
<feature type="domain" description="Sodium/calcium exchanger membrane region" evidence="12">
    <location>
        <begin position="125"/>
        <end position="279"/>
    </location>
</feature>
<keyword evidence="6 10" id="KW-0106">Calcium</keyword>
<feature type="transmembrane region" description="Helical" evidence="10">
    <location>
        <begin position="97"/>
        <end position="119"/>
    </location>
</feature>